<feature type="domain" description="J" evidence="3">
    <location>
        <begin position="7"/>
        <end position="92"/>
    </location>
</feature>
<dbReference type="Gene3D" id="1.10.287.110">
    <property type="entry name" value="DnaJ domain"/>
    <property type="match status" value="1"/>
</dbReference>
<feature type="compositionally biased region" description="Basic residues" evidence="2">
    <location>
        <begin position="474"/>
        <end position="490"/>
    </location>
</feature>
<evidence type="ECO:0000313" key="5">
    <source>
        <dbReference type="Proteomes" id="UP001218188"/>
    </source>
</evidence>
<keyword evidence="1" id="KW-0040">ANK repeat</keyword>
<feature type="compositionally biased region" description="Basic and acidic residues" evidence="2">
    <location>
        <begin position="146"/>
        <end position="203"/>
    </location>
</feature>
<accession>A0AAD6TMR2</accession>
<dbReference type="SMART" id="SM00271">
    <property type="entry name" value="DnaJ"/>
    <property type="match status" value="1"/>
</dbReference>
<dbReference type="EMBL" id="JARJCM010000002">
    <property type="protein sequence ID" value="KAJ7047013.1"/>
    <property type="molecule type" value="Genomic_DNA"/>
</dbReference>
<evidence type="ECO:0000313" key="4">
    <source>
        <dbReference type="EMBL" id="KAJ7047013.1"/>
    </source>
</evidence>
<evidence type="ECO:0000259" key="3">
    <source>
        <dbReference type="PROSITE" id="PS50076"/>
    </source>
</evidence>
<dbReference type="CDD" id="cd06257">
    <property type="entry name" value="DnaJ"/>
    <property type="match status" value="1"/>
</dbReference>
<organism evidence="4 5">
    <name type="scientific">Mycena alexandri</name>
    <dbReference type="NCBI Taxonomy" id="1745969"/>
    <lineage>
        <taxon>Eukaryota</taxon>
        <taxon>Fungi</taxon>
        <taxon>Dikarya</taxon>
        <taxon>Basidiomycota</taxon>
        <taxon>Agaricomycotina</taxon>
        <taxon>Agaricomycetes</taxon>
        <taxon>Agaricomycetidae</taxon>
        <taxon>Agaricales</taxon>
        <taxon>Marasmiineae</taxon>
        <taxon>Mycenaceae</taxon>
        <taxon>Mycena</taxon>
    </lineage>
</organism>
<dbReference type="PROSITE" id="PS50076">
    <property type="entry name" value="DNAJ_2"/>
    <property type="match status" value="1"/>
</dbReference>
<gene>
    <name evidence="4" type="ORF">C8F04DRAFT_217621</name>
</gene>
<evidence type="ECO:0000256" key="2">
    <source>
        <dbReference type="SAM" id="MobiDB-lite"/>
    </source>
</evidence>
<name>A0AAD6TMR2_9AGAR</name>
<reference evidence="4" key="1">
    <citation type="submission" date="2023-03" db="EMBL/GenBank/DDBJ databases">
        <title>Massive genome expansion in bonnet fungi (Mycena s.s.) driven by repeated elements and novel gene families across ecological guilds.</title>
        <authorList>
            <consortium name="Lawrence Berkeley National Laboratory"/>
            <person name="Harder C.B."/>
            <person name="Miyauchi S."/>
            <person name="Viragh M."/>
            <person name="Kuo A."/>
            <person name="Thoen E."/>
            <person name="Andreopoulos B."/>
            <person name="Lu D."/>
            <person name="Skrede I."/>
            <person name="Drula E."/>
            <person name="Henrissat B."/>
            <person name="Morin E."/>
            <person name="Kohler A."/>
            <person name="Barry K."/>
            <person name="LaButti K."/>
            <person name="Morin E."/>
            <person name="Salamov A."/>
            <person name="Lipzen A."/>
            <person name="Mereny Z."/>
            <person name="Hegedus B."/>
            <person name="Baldrian P."/>
            <person name="Stursova M."/>
            <person name="Weitz H."/>
            <person name="Taylor A."/>
            <person name="Grigoriev I.V."/>
            <person name="Nagy L.G."/>
            <person name="Martin F."/>
            <person name="Kauserud H."/>
        </authorList>
    </citation>
    <scope>NUCLEOTIDE SEQUENCE</scope>
    <source>
        <strain evidence="4">CBHHK200</strain>
    </source>
</reference>
<feature type="repeat" description="ANK" evidence="1">
    <location>
        <begin position="262"/>
        <end position="294"/>
    </location>
</feature>
<dbReference type="PROSITE" id="PS50297">
    <property type="entry name" value="ANK_REP_REGION"/>
    <property type="match status" value="1"/>
</dbReference>
<dbReference type="AlphaFoldDB" id="A0AAD6TMR2"/>
<feature type="compositionally biased region" description="Polar residues" evidence="2">
    <location>
        <begin position="435"/>
        <end position="450"/>
    </location>
</feature>
<comment type="caution">
    <text evidence="4">The sequence shown here is derived from an EMBL/GenBank/DDBJ whole genome shotgun (WGS) entry which is preliminary data.</text>
</comment>
<dbReference type="InterPro" id="IPR036770">
    <property type="entry name" value="Ankyrin_rpt-contain_sf"/>
</dbReference>
<dbReference type="Gene3D" id="1.25.40.20">
    <property type="entry name" value="Ankyrin repeat-containing domain"/>
    <property type="match status" value="1"/>
</dbReference>
<dbReference type="SUPFAM" id="SSF140860">
    <property type="entry name" value="Pseudo ankyrin repeat-like"/>
    <property type="match status" value="1"/>
</dbReference>
<feature type="region of interest" description="Disordered" evidence="2">
    <location>
        <begin position="408"/>
        <end position="490"/>
    </location>
</feature>
<dbReference type="InterPro" id="IPR036869">
    <property type="entry name" value="J_dom_sf"/>
</dbReference>
<evidence type="ECO:0000256" key="1">
    <source>
        <dbReference type="PROSITE-ProRule" id="PRU00023"/>
    </source>
</evidence>
<keyword evidence="5" id="KW-1185">Reference proteome</keyword>
<dbReference type="SUPFAM" id="SSF46565">
    <property type="entry name" value="Chaperone J-domain"/>
    <property type="match status" value="1"/>
</dbReference>
<sequence length="490" mass="54654">MKLSPTEAYQILGLENGASLDVVKSTYKQVALRTHPDKNPDNPDATAQFQRVSEAYNVLSKHLDPSPPRGPPRFRGFAGDSDEEDDYYDEYESDGYEGMDFYMFMFEQFMRSGGGRRYMNMNMRGFRREPVEAESPQQYQARLKRSREEQVAAEERRKQEAAARRARAEMDRERDRVAADERQKAKMEAKKAKVEAQRSKSEANARSLQQQAQAKRSAVFTAARAGKSAKVKSGVWEDGVDAAGGEVKAGCDAFVKVAPKDPQETLLHIAARNGDKELIEWLDSHSADPEERDSRNLTAFHIALQSGHVPIVAYFFQAYSPKDSDSEAVYRPPTPKTLLSIALESHEPELVWKILENGLATEQDINLSWTWITSAKGRSEMKKSAQGSKKGKGHDEERFGDIIKLLMRFGGFTPPPTPSSSDNSDGEEQWDQKEASQTQVPAQGASQARPSSEDQKSPRMEQQQKQASAGRGRGQGRGRGRGRGRGGAKS</sequence>
<feature type="region of interest" description="Disordered" evidence="2">
    <location>
        <begin position="60"/>
        <end position="86"/>
    </location>
</feature>
<protein>
    <submittedName>
        <fullName evidence="4">DnaJ domain-containing protein</fullName>
    </submittedName>
</protein>
<dbReference type="InterPro" id="IPR001623">
    <property type="entry name" value="DnaJ_domain"/>
</dbReference>
<dbReference type="InterPro" id="IPR044713">
    <property type="entry name" value="DNJA1/2-like"/>
</dbReference>
<dbReference type="PRINTS" id="PR00625">
    <property type="entry name" value="JDOMAIN"/>
</dbReference>
<feature type="region of interest" description="Disordered" evidence="2">
    <location>
        <begin position="129"/>
        <end position="210"/>
    </location>
</feature>
<proteinExistence type="predicted"/>
<dbReference type="GO" id="GO:0030544">
    <property type="term" value="F:Hsp70 protein binding"/>
    <property type="evidence" value="ECO:0007669"/>
    <property type="project" value="InterPro"/>
</dbReference>
<dbReference type="Proteomes" id="UP001218188">
    <property type="component" value="Unassembled WGS sequence"/>
</dbReference>
<dbReference type="GO" id="GO:0006457">
    <property type="term" value="P:protein folding"/>
    <property type="evidence" value="ECO:0007669"/>
    <property type="project" value="InterPro"/>
</dbReference>
<dbReference type="Pfam" id="PF12796">
    <property type="entry name" value="Ank_2"/>
    <property type="match status" value="1"/>
</dbReference>
<dbReference type="PANTHER" id="PTHR43888">
    <property type="entry name" value="DNAJ-LIKE-2, ISOFORM A-RELATED"/>
    <property type="match status" value="1"/>
</dbReference>
<dbReference type="InterPro" id="IPR002110">
    <property type="entry name" value="Ankyrin_rpt"/>
</dbReference>
<dbReference type="Pfam" id="PF00226">
    <property type="entry name" value="DnaJ"/>
    <property type="match status" value="1"/>
</dbReference>
<dbReference type="PROSITE" id="PS50088">
    <property type="entry name" value="ANK_REPEAT"/>
    <property type="match status" value="1"/>
</dbReference>
<dbReference type="SMART" id="SM00248">
    <property type="entry name" value="ANK"/>
    <property type="match status" value="2"/>
</dbReference>